<dbReference type="SUPFAM" id="SSF51905">
    <property type="entry name" value="FAD/NAD(P)-binding domain"/>
    <property type="match status" value="1"/>
</dbReference>
<dbReference type="Proteomes" id="UP000186720">
    <property type="component" value="Unassembled WGS sequence"/>
</dbReference>
<dbReference type="STRING" id="1302689.RG47T_4610"/>
<dbReference type="PANTHER" id="PTHR13847:SF281">
    <property type="entry name" value="FAD DEPENDENT OXIDOREDUCTASE DOMAIN-CONTAINING PROTEIN"/>
    <property type="match status" value="1"/>
</dbReference>
<dbReference type="AlphaFoldDB" id="A0A1Q6A544"/>
<dbReference type="PANTHER" id="PTHR13847">
    <property type="entry name" value="SARCOSINE DEHYDROGENASE-RELATED"/>
    <property type="match status" value="1"/>
</dbReference>
<proteinExistence type="predicted"/>
<dbReference type="GO" id="GO:0005737">
    <property type="term" value="C:cytoplasm"/>
    <property type="evidence" value="ECO:0007669"/>
    <property type="project" value="TreeGrafter"/>
</dbReference>
<dbReference type="InterPro" id="IPR036188">
    <property type="entry name" value="FAD/NAD-bd_sf"/>
</dbReference>
<keyword evidence="3" id="KW-1185">Reference proteome</keyword>
<evidence type="ECO:0000313" key="3">
    <source>
        <dbReference type="Proteomes" id="UP000186720"/>
    </source>
</evidence>
<protein>
    <recommendedName>
        <fullName evidence="1">FAD dependent oxidoreductase domain-containing protein</fullName>
    </recommendedName>
</protein>
<sequence length="382" mass="42225">MTATEPAFSYWERTAFIDNADVIIIGSGLVGLSAALHLKLKEPALRVTVLDLGFLPSGASTKNVGFACFGTVSEQLAYINRSSEVEMLRMVNYRYRGLQRLRANLGDQNIRYQQHGGYELFTTAEKEEAQAAITAIPYLNKLLSAVIGDTDIYAVADAKIAGFGFQGVSKMIVNKYEGQIDTGYMMRTLLYKAYEAGVLVLNNCVVNGVETDGNHLLVHTSQGNFRSDKVIVANNAFARQLYPDLDVVPGRGQVLVTKPIPNLKIKGTYHFNEGYYYFRNIDDRILFGGGRNLNFKAEETANFGNTEQVKAQLTTYLHEIILPNQPVEIDCWWSGIMGFGDELSPIIKELQPNVFCAVRCNGMGIAMGSLVGEEVAELMLNV</sequence>
<dbReference type="EMBL" id="MPPL01000001">
    <property type="protein sequence ID" value="OKS89129.1"/>
    <property type="molecule type" value="Genomic_DNA"/>
</dbReference>
<dbReference type="Gene3D" id="3.50.50.60">
    <property type="entry name" value="FAD/NAD(P)-binding domain"/>
    <property type="match status" value="1"/>
</dbReference>
<gene>
    <name evidence="2" type="ORF">RG47T_4610</name>
</gene>
<feature type="domain" description="FAD dependent oxidoreductase" evidence="1">
    <location>
        <begin position="21"/>
        <end position="378"/>
    </location>
</feature>
<evidence type="ECO:0000313" key="2">
    <source>
        <dbReference type="EMBL" id="OKS89129.1"/>
    </source>
</evidence>
<name>A0A1Q6A544_9SPHI</name>
<dbReference type="Gene3D" id="3.30.9.10">
    <property type="entry name" value="D-Amino Acid Oxidase, subunit A, domain 2"/>
    <property type="match status" value="1"/>
</dbReference>
<accession>A0A1Q6A544</accession>
<organism evidence="2 3">
    <name type="scientific">Mucilaginibacter polytrichastri</name>
    <dbReference type="NCBI Taxonomy" id="1302689"/>
    <lineage>
        <taxon>Bacteria</taxon>
        <taxon>Pseudomonadati</taxon>
        <taxon>Bacteroidota</taxon>
        <taxon>Sphingobacteriia</taxon>
        <taxon>Sphingobacteriales</taxon>
        <taxon>Sphingobacteriaceae</taxon>
        <taxon>Mucilaginibacter</taxon>
    </lineage>
</organism>
<dbReference type="Pfam" id="PF01266">
    <property type="entry name" value="DAO"/>
    <property type="match status" value="1"/>
</dbReference>
<comment type="caution">
    <text evidence="2">The sequence shown here is derived from an EMBL/GenBank/DDBJ whole genome shotgun (WGS) entry which is preliminary data.</text>
</comment>
<dbReference type="RefSeq" id="WP_074491912.1">
    <property type="nucleotide sequence ID" value="NZ_FPAM01000007.1"/>
</dbReference>
<dbReference type="OrthoDB" id="1491488at2"/>
<evidence type="ECO:0000259" key="1">
    <source>
        <dbReference type="Pfam" id="PF01266"/>
    </source>
</evidence>
<reference evidence="2 3" key="1">
    <citation type="submission" date="2016-11" db="EMBL/GenBank/DDBJ databases">
        <title>Whole Genome Sequencing of Mucilaginibacter polytrichastri RG4-7(T) isolated from the moss sample.</title>
        <authorList>
            <person name="Li Y."/>
        </authorList>
    </citation>
    <scope>NUCLEOTIDE SEQUENCE [LARGE SCALE GENOMIC DNA]</scope>
    <source>
        <strain evidence="2 3">RG4-7</strain>
    </source>
</reference>
<dbReference type="InterPro" id="IPR006076">
    <property type="entry name" value="FAD-dep_OxRdtase"/>
</dbReference>